<feature type="domain" description="DUF218" evidence="1">
    <location>
        <begin position="49"/>
        <end position="149"/>
    </location>
</feature>
<evidence type="ECO:0000259" key="1">
    <source>
        <dbReference type="Pfam" id="PF02698"/>
    </source>
</evidence>
<dbReference type="PANTHER" id="PTHR30336:SF20">
    <property type="entry name" value="DUF218 DOMAIN-CONTAINING PROTEIN"/>
    <property type="match status" value="1"/>
</dbReference>
<evidence type="ECO:0000313" key="3">
    <source>
        <dbReference type="Proteomes" id="UP000653231"/>
    </source>
</evidence>
<gene>
    <name evidence="2" type="ORF">IEQ31_24495</name>
</gene>
<dbReference type="PANTHER" id="PTHR30336">
    <property type="entry name" value="INNER MEMBRANE PROTEIN, PROBABLE PERMEASE"/>
    <property type="match status" value="1"/>
</dbReference>
<organism evidence="2 3">
    <name type="scientific">Microbispora bryophytorum subsp. camponoti</name>
    <dbReference type="NCBI Taxonomy" id="1677852"/>
    <lineage>
        <taxon>Bacteria</taxon>
        <taxon>Bacillati</taxon>
        <taxon>Actinomycetota</taxon>
        <taxon>Actinomycetes</taxon>
        <taxon>Streptosporangiales</taxon>
        <taxon>Streptosporangiaceae</taxon>
        <taxon>Microbispora</taxon>
    </lineage>
</organism>
<name>A0ABR8LA41_9ACTN</name>
<dbReference type="CDD" id="cd06259">
    <property type="entry name" value="YdcF-like"/>
    <property type="match status" value="1"/>
</dbReference>
<protein>
    <submittedName>
        <fullName evidence="2">YdcF family protein</fullName>
    </submittedName>
</protein>
<sequence>MTDNQQAITEEQWQQAKLIWDYHQMHHALRPCDVAIGLGSHDLGVAAFSAELYHQGLFPRLVFTGGNSPTTLARFPRGEAVHFREHALSLGVPDEAILLEPNATNTGENITFSRKVLATAGLHPQSVLLISKPYMERRSFATARKLWPEIEIICASEPLALDDYVKAIGDDKLVIDMLVGDLQRVIEYPKLGFAIPQEIPEVVHAAYEALIRAGFDSRLLA</sequence>
<reference evidence="2 3" key="1">
    <citation type="submission" date="2020-09" db="EMBL/GenBank/DDBJ databases">
        <title>Actinomycete isolated from the Camponotus japonicus Mayr.</title>
        <authorList>
            <person name="Gong X."/>
        </authorList>
    </citation>
    <scope>NUCLEOTIDE SEQUENCE [LARGE SCALE GENOMIC DNA]</scope>
    <source>
        <strain evidence="2 3">2C-HV3</strain>
    </source>
</reference>
<accession>A0ABR8LA41</accession>
<dbReference type="RefSeq" id="WP_191053647.1">
    <property type="nucleotide sequence ID" value="NZ_JACXRZ010000019.1"/>
</dbReference>
<comment type="caution">
    <text evidence="2">The sequence shown here is derived from an EMBL/GenBank/DDBJ whole genome shotgun (WGS) entry which is preliminary data.</text>
</comment>
<dbReference type="Pfam" id="PF02698">
    <property type="entry name" value="DUF218"/>
    <property type="match status" value="1"/>
</dbReference>
<dbReference type="Gene3D" id="3.40.50.620">
    <property type="entry name" value="HUPs"/>
    <property type="match status" value="1"/>
</dbReference>
<dbReference type="Proteomes" id="UP000653231">
    <property type="component" value="Unassembled WGS sequence"/>
</dbReference>
<dbReference type="InterPro" id="IPR003848">
    <property type="entry name" value="DUF218"/>
</dbReference>
<evidence type="ECO:0000313" key="2">
    <source>
        <dbReference type="EMBL" id="MBD3146325.1"/>
    </source>
</evidence>
<proteinExistence type="predicted"/>
<dbReference type="EMBL" id="JACXRZ010000019">
    <property type="protein sequence ID" value="MBD3146325.1"/>
    <property type="molecule type" value="Genomic_DNA"/>
</dbReference>
<dbReference type="InterPro" id="IPR014729">
    <property type="entry name" value="Rossmann-like_a/b/a_fold"/>
</dbReference>
<keyword evidence="3" id="KW-1185">Reference proteome</keyword>
<dbReference type="InterPro" id="IPR051599">
    <property type="entry name" value="Cell_Envelope_Assoc"/>
</dbReference>